<evidence type="ECO:0000256" key="5">
    <source>
        <dbReference type="RuleBase" id="RU003707"/>
    </source>
</evidence>
<dbReference type="Pfam" id="PF00378">
    <property type="entry name" value="ECH_1"/>
    <property type="match status" value="1"/>
</dbReference>
<comment type="catalytic activity">
    <reaction evidence="3">
        <text>a (3S)-3-hydroxyacyl-CoA = a (2E)-enoyl-CoA + H2O</text>
        <dbReference type="Rhea" id="RHEA:16105"/>
        <dbReference type="ChEBI" id="CHEBI:15377"/>
        <dbReference type="ChEBI" id="CHEBI:57318"/>
        <dbReference type="ChEBI" id="CHEBI:58856"/>
        <dbReference type="EC" id="4.2.1.17"/>
    </reaction>
</comment>
<comment type="catalytic activity">
    <reaction evidence="4">
        <text>a 4-saturated-(3S)-3-hydroxyacyl-CoA = a (3E)-enoyl-CoA + H2O</text>
        <dbReference type="Rhea" id="RHEA:20724"/>
        <dbReference type="ChEBI" id="CHEBI:15377"/>
        <dbReference type="ChEBI" id="CHEBI:58521"/>
        <dbReference type="ChEBI" id="CHEBI:137480"/>
        <dbReference type="EC" id="4.2.1.17"/>
    </reaction>
</comment>
<dbReference type="CDD" id="cd06558">
    <property type="entry name" value="crotonase-like"/>
    <property type="match status" value="1"/>
</dbReference>
<organism evidence="6 7">
    <name type="scientific">Actinomadura madurae</name>
    <dbReference type="NCBI Taxonomy" id="1993"/>
    <lineage>
        <taxon>Bacteria</taxon>
        <taxon>Bacillati</taxon>
        <taxon>Actinomycetota</taxon>
        <taxon>Actinomycetes</taxon>
        <taxon>Streptosporangiales</taxon>
        <taxon>Thermomonosporaceae</taxon>
        <taxon>Actinomadura</taxon>
    </lineage>
</organism>
<dbReference type="InterPro" id="IPR014748">
    <property type="entry name" value="Enoyl-CoA_hydra_C"/>
</dbReference>
<dbReference type="InParanoid" id="A0A1I5NL79"/>
<dbReference type="STRING" id="1993.SAMN04489713_112207"/>
<dbReference type="GO" id="GO:0006635">
    <property type="term" value="P:fatty acid beta-oxidation"/>
    <property type="evidence" value="ECO:0007669"/>
    <property type="project" value="TreeGrafter"/>
</dbReference>
<reference evidence="6 7" key="1">
    <citation type="submission" date="2016-10" db="EMBL/GenBank/DDBJ databases">
        <authorList>
            <person name="de Groot N.N."/>
        </authorList>
    </citation>
    <scope>NUCLEOTIDE SEQUENCE [LARGE SCALE GENOMIC DNA]</scope>
    <source>
        <strain evidence="6 7">DSM 43067</strain>
    </source>
</reference>
<dbReference type="PANTHER" id="PTHR11941:SF54">
    <property type="entry name" value="ENOYL-COA HYDRATASE, MITOCHONDRIAL"/>
    <property type="match status" value="1"/>
</dbReference>
<accession>A0A1I5NL79</accession>
<dbReference type="Gene3D" id="1.10.12.10">
    <property type="entry name" value="Lyase 2-enoyl-coa Hydratase, Chain A, domain 2"/>
    <property type="match status" value="1"/>
</dbReference>
<sequence>MEPALVTERRGRVVILRIQREKKRNAIDRETALAIDAALTALEDDPGLRVGVITGTDSIFSAGTDLKDGRDARTERGGEYGVIRRRRSKPLIAAVEGAALGGGFEIVLACDLVVASSTARFGLPEGLRGVMPTSGGLFRAPRALPRMIANQLMLTGESLLPLRAFELGLVNELVEPGQAVGRAVELAERICRSAPTSVAQILTRQQDLIADDEARGWEATAAAVEVVLASDDMKEGVTAFFEKRPPAWPGS</sequence>
<dbReference type="InterPro" id="IPR029045">
    <property type="entry name" value="ClpP/crotonase-like_dom_sf"/>
</dbReference>
<dbReference type="EMBL" id="FOVH01000012">
    <property type="protein sequence ID" value="SFP22534.1"/>
    <property type="molecule type" value="Genomic_DNA"/>
</dbReference>
<evidence type="ECO:0000256" key="1">
    <source>
        <dbReference type="ARBA" id="ARBA00005254"/>
    </source>
</evidence>
<evidence type="ECO:0000256" key="3">
    <source>
        <dbReference type="ARBA" id="ARBA00023709"/>
    </source>
</evidence>
<gene>
    <name evidence="6" type="ORF">SAMN04489713_112207</name>
</gene>
<proteinExistence type="inferred from homology"/>
<evidence type="ECO:0000256" key="4">
    <source>
        <dbReference type="ARBA" id="ARBA00023717"/>
    </source>
</evidence>
<dbReference type="RefSeq" id="WP_075023087.1">
    <property type="nucleotide sequence ID" value="NZ_FOVH01000012.1"/>
</dbReference>
<evidence type="ECO:0000313" key="6">
    <source>
        <dbReference type="EMBL" id="SFP22534.1"/>
    </source>
</evidence>
<dbReference type="AlphaFoldDB" id="A0A1I5NL79"/>
<name>A0A1I5NL79_9ACTN</name>
<dbReference type="eggNOG" id="COG1024">
    <property type="taxonomic scope" value="Bacteria"/>
</dbReference>
<dbReference type="Proteomes" id="UP000183413">
    <property type="component" value="Unassembled WGS sequence"/>
</dbReference>
<dbReference type="SUPFAM" id="SSF52096">
    <property type="entry name" value="ClpP/crotonase"/>
    <property type="match status" value="1"/>
</dbReference>
<dbReference type="Gene3D" id="3.90.226.10">
    <property type="entry name" value="2-enoyl-CoA Hydratase, Chain A, domain 1"/>
    <property type="match status" value="1"/>
</dbReference>
<dbReference type="InterPro" id="IPR001753">
    <property type="entry name" value="Enoyl-CoA_hydra/iso"/>
</dbReference>
<dbReference type="PROSITE" id="PS00166">
    <property type="entry name" value="ENOYL_COA_HYDRATASE"/>
    <property type="match status" value="1"/>
</dbReference>
<keyword evidence="7" id="KW-1185">Reference proteome</keyword>
<dbReference type="PANTHER" id="PTHR11941">
    <property type="entry name" value="ENOYL-COA HYDRATASE-RELATED"/>
    <property type="match status" value="1"/>
</dbReference>
<evidence type="ECO:0000313" key="7">
    <source>
        <dbReference type="Proteomes" id="UP000183413"/>
    </source>
</evidence>
<comment type="similarity">
    <text evidence="1 5">Belongs to the enoyl-CoA hydratase/isomerase family.</text>
</comment>
<protein>
    <submittedName>
        <fullName evidence="6">Enoyl-CoA hydratase/carnithine racemase</fullName>
    </submittedName>
</protein>
<keyword evidence="2" id="KW-0456">Lyase</keyword>
<evidence type="ECO:0000256" key="2">
    <source>
        <dbReference type="ARBA" id="ARBA00023239"/>
    </source>
</evidence>
<dbReference type="GO" id="GO:0004300">
    <property type="term" value="F:enoyl-CoA hydratase activity"/>
    <property type="evidence" value="ECO:0007669"/>
    <property type="project" value="UniProtKB-EC"/>
</dbReference>
<dbReference type="InterPro" id="IPR018376">
    <property type="entry name" value="Enoyl-CoA_hyd/isom_CS"/>
</dbReference>